<dbReference type="eggNOG" id="KOG2227">
    <property type="taxonomic scope" value="Eukaryota"/>
</dbReference>
<evidence type="ECO:0000256" key="1">
    <source>
        <dbReference type="ARBA" id="ARBA00006184"/>
    </source>
</evidence>
<dbReference type="InterPro" id="IPR050311">
    <property type="entry name" value="ORC1/CDC6"/>
</dbReference>
<dbReference type="GO" id="GO:0051301">
    <property type="term" value="P:cell division"/>
    <property type="evidence" value="ECO:0007669"/>
    <property type="project" value="UniProtKB-UniRule"/>
</dbReference>
<evidence type="ECO:0000259" key="5">
    <source>
        <dbReference type="Pfam" id="PF22606"/>
    </source>
</evidence>
<evidence type="ECO:0000313" key="6">
    <source>
        <dbReference type="EMBL" id="EGV60539.1"/>
    </source>
</evidence>
<dbReference type="Gene3D" id="3.40.50.300">
    <property type="entry name" value="P-loop containing nucleotide triphosphate hydrolases"/>
    <property type="match status" value="1"/>
</dbReference>
<dbReference type="InterPro" id="IPR027417">
    <property type="entry name" value="P-loop_NTPase"/>
</dbReference>
<dbReference type="SUPFAM" id="SSF52540">
    <property type="entry name" value="P-loop containing nucleoside triphosphate hydrolases"/>
    <property type="match status" value="1"/>
</dbReference>
<name>G3BEG4_CANTC</name>
<dbReference type="EMBL" id="GL996528">
    <property type="protein sequence ID" value="EGV60539.1"/>
    <property type="molecule type" value="Genomic_DNA"/>
</dbReference>
<dbReference type="Pfam" id="PF22606">
    <property type="entry name" value="Cdc6-ORC-like_ATPase_lid"/>
    <property type="match status" value="1"/>
</dbReference>
<keyword evidence="7" id="KW-1185">Reference proteome</keyword>
<evidence type="ECO:0000313" key="7">
    <source>
        <dbReference type="Proteomes" id="UP000000707"/>
    </source>
</evidence>
<dbReference type="GO" id="GO:0016887">
    <property type="term" value="F:ATP hydrolysis activity"/>
    <property type="evidence" value="ECO:0007669"/>
    <property type="project" value="InterPro"/>
</dbReference>
<dbReference type="Proteomes" id="UP000000707">
    <property type="component" value="Unassembled WGS sequence"/>
</dbReference>
<feature type="domain" description="ORC1/DEAH AAA+ ATPase" evidence="4">
    <location>
        <begin position="114"/>
        <end position="240"/>
    </location>
</feature>
<organism evidence="7">
    <name type="scientific">Candida tenuis (strain ATCC 10573 / BCRC 21748 / CBS 615 / JCM 9827 / NBRC 10315 / NRRL Y-1498 / VKM Y-70)</name>
    <name type="common">Yeast</name>
    <name type="synonym">Yamadazyma tenuis</name>
    <dbReference type="NCBI Taxonomy" id="590646"/>
    <lineage>
        <taxon>Eukaryota</taxon>
        <taxon>Fungi</taxon>
        <taxon>Dikarya</taxon>
        <taxon>Ascomycota</taxon>
        <taxon>Saccharomycotina</taxon>
        <taxon>Pichiomycetes</taxon>
        <taxon>Debaryomycetaceae</taxon>
        <taxon>Yamadazyma</taxon>
    </lineage>
</organism>
<dbReference type="HOGENOM" id="CLU_012774_2_1_1"/>
<dbReference type="InterPro" id="IPR016314">
    <property type="entry name" value="Cdc6/18"/>
</dbReference>
<proteinExistence type="inferred from homology"/>
<dbReference type="GO" id="GO:0003688">
    <property type="term" value="F:DNA replication origin binding"/>
    <property type="evidence" value="ECO:0007669"/>
    <property type="project" value="TreeGrafter"/>
</dbReference>
<dbReference type="AlphaFoldDB" id="G3BEG4"/>
<protein>
    <recommendedName>
        <fullName evidence="3">Cell division control protein</fullName>
    </recommendedName>
</protein>
<reference evidence="6 7" key="1">
    <citation type="journal article" date="2011" name="Proc. Natl. Acad. Sci. U.S.A.">
        <title>Comparative genomics of xylose-fermenting fungi for enhanced biofuel production.</title>
        <authorList>
            <person name="Wohlbach D.J."/>
            <person name="Kuo A."/>
            <person name="Sato T.K."/>
            <person name="Potts K.M."/>
            <person name="Salamov A.A."/>
            <person name="LaButti K.M."/>
            <person name="Sun H."/>
            <person name="Clum A."/>
            <person name="Pangilinan J.L."/>
            <person name="Lindquist E.A."/>
            <person name="Lucas S."/>
            <person name="Lapidus A."/>
            <person name="Jin M."/>
            <person name="Gunawan C."/>
            <person name="Balan V."/>
            <person name="Dale B.E."/>
            <person name="Jeffries T.W."/>
            <person name="Zinkel R."/>
            <person name="Barry K.W."/>
            <person name="Grigoriev I.V."/>
            <person name="Gasch A.P."/>
        </authorList>
    </citation>
    <scope>NUCLEOTIDE SEQUENCE [LARGE SCALE GENOMIC DNA]</scope>
    <source>
        <strain evidence="7">ATCC 10573 / BCRC 21748 / CBS 615 / JCM 9827 / NBRC 10315 / NRRL Y-1498 / VKM Y-70</strain>
    </source>
</reference>
<accession>G3BEG4</accession>
<gene>
    <name evidence="6" type="ORF">CANTEDRAFT_132276</name>
</gene>
<dbReference type="GO" id="GO:0005634">
    <property type="term" value="C:nucleus"/>
    <property type="evidence" value="ECO:0007669"/>
    <property type="project" value="TreeGrafter"/>
</dbReference>
<keyword evidence="6" id="KW-0131">Cell cycle</keyword>
<dbReference type="KEGG" id="cten:18249609"/>
<dbReference type="GO" id="GO:0006270">
    <property type="term" value="P:DNA replication initiation"/>
    <property type="evidence" value="ECO:0007669"/>
    <property type="project" value="UniProtKB-UniRule"/>
</dbReference>
<comment type="similarity">
    <text evidence="1 3">Belongs to the CDC6/cdc18 family.</text>
</comment>
<dbReference type="CDD" id="cd00009">
    <property type="entry name" value="AAA"/>
    <property type="match status" value="1"/>
</dbReference>
<evidence type="ECO:0000259" key="4">
    <source>
        <dbReference type="Pfam" id="PF13401"/>
    </source>
</evidence>
<dbReference type="PIRSF" id="PIRSF001767">
    <property type="entry name" value="Cdc6"/>
    <property type="match status" value="1"/>
</dbReference>
<dbReference type="STRING" id="590646.G3BEG4"/>
<keyword evidence="2" id="KW-0235">DNA replication</keyword>
<dbReference type="InterPro" id="IPR049945">
    <property type="entry name" value="AAA_22"/>
</dbReference>
<feature type="domain" description="Cdc6/ORC1-like ATPase lid" evidence="5">
    <location>
        <begin position="268"/>
        <end position="336"/>
    </location>
</feature>
<evidence type="ECO:0000256" key="2">
    <source>
        <dbReference type="ARBA" id="ARBA00022705"/>
    </source>
</evidence>
<dbReference type="PANTHER" id="PTHR10763:SF26">
    <property type="entry name" value="CELL DIVISION CONTROL PROTEIN 6 HOMOLOG"/>
    <property type="match status" value="1"/>
</dbReference>
<keyword evidence="6" id="KW-0132">Cell division</keyword>
<dbReference type="GeneID" id="18249609"/>
<dbReference type="OrthoDB" id="1926878at2759"/>
<evidence type="ECO:0000256" key="3">
    <source>
        <dbReference type="PIRNR" id="PIRNR001767"/>
    </source>
</evidence>
<sequence length="475" mass="54016">MSRKRSSTFGELNCLKKSKILFNSTNVTPPVTPEKNRIINFDIKPDEDKSAVKKLFTTPPPTPTKRKSDVYSQVKAIFSRGHKHRIDDSRCLVGREHEGSYINNFIKSSISDNTCNCLYIAGPPGCGKTAQLELSLGQMSNKHGQIHLNSHTCKVVNINCMVLMNPKDIFSQICRELGEQRDLHEALAGGIKSYSSVMVILDEIDYLLTRDQEVLFKLFKLSDPHFSSRFSTKLVMIGISNSLDLTTNLLSKLERNQLNPKSVSFKPYTFEKMRSIVTEKLKQLVELEKENLDESFVPIVNSSAILLCCKKVSSSTGDLRRCFDVLYKSIELLEQELKAKMDDTSRYGLVDAPKVSISHIAKVCNLSYGNSILSKLNYLQQIIIIYLFRFEGEEDSSMTINAFYDYYKNKEFGTKKIVKVKRSEFLEILTNLESISLLTLTPNKSIGMRQIQTNVDYSDFKKSIAQVDYLKNLLH</sequence>
<dbReference type="PANTHER" id="PTHR10763">
    <property type="entry name" value="CELL DIVISION CONTROL PROTEIN 6-RELATED"/>
    <property type="match status" value="1"/>
</dbReference>
<dbReference type="GO" id="GO:0033314">
    <property type="term" value="P:mitotic DNA replication checkpoint signaling"/>
    <property type="evidence" value="ECO:0007669"/>
    <property type="project" value="TreeGrafter"/>
</dbReference>
<dbReference type="InterPro" id="IPR054425">
    <property type="entry name" value="Cdc6_ORC1-like_ATPase_lid"/>
</dbReference>
<dbReference type="Gene3D" id="1.10.8.60">
    <property type="match status" value="1"/>
</dbReference>
<dbReference type="Pfam" id="PF13401">
    <property type="entry name" value="AAA_22"/>
    <property type="match status" value="1"/>
</dbReference>